<feature type="compositionally biased region" description="Basic and acidic residues" evidence="3">
    <location>
        <begin position="373"/>
        <end position="383"/>
    </location>
</feature>
<feature type="compositionally biased region" description="Gly residues" evidence="3">
    <location>
        <begin position="1"/>
        <end position="22"/>
    </location>
</feature>
<sequence length="838" mass="91375">MAGSGGGLPGAPGDGVPGGGGQQQQPQGTEYTLQGVMRFLQTEWHRHERDRNAWEIERAEMKSRIGRLEGDVRTSKRLHESLSKHVRMLELALKKEREKVRILTNGEKLDDYRDPKEIAKESLKNLRENSRAKSNNTFLDTDTEADDLNQFDIRHDAEREKSRVFLNKCAQEVAYHVIPASHPPPDLTDQDLQGNLYGNQQMPQQSLDDVYLQQRQKQQQQQQQNNMMVREAALQNHQPMMSNYAENGGMGRPMASVERRNFETQQTPLTAIDNRKHAMEPAADSDDRAEAGKQTLDPYGRQMPVEEDSRPQQRQTEDAPEDPDGWNFDDTSSQETQLESIPPRRPDTDAFPNANFVSPPRGSHRRKSSGSSRRKDGSSETRDVTGAAQQKTDSTFKVRFALRGHLDVVRQVIFTGGGSPSEPEICTCSDDGTIKRWILPASYGSSGSTTANDLDITSYFTHRGHVGAVTALAACPASPNFSNGGRALGDGWVFSGGQDASVRVWERGRVDPKATLDGHTDAVWGLCVLPGTAGSVFGDRCSNYGGPDRILLASGAADGRILIWAVSAPPQVTSPQPGARRGAGRRANSISSGSNFPSSPQPSTATSTPFHYTLVHHIMRPDSPSPTCISPLSLAGVNFVVSYTDASILVYDTRTGEEVVGMASLETYDGTPSTGVNSVVTSTIGFDGTANLDPNRALTEEEAVVHGATGTSGGVEGVIISGYEDRYIRFFDANSGQCTYTMLAHPAAISSLSLSPDGRELVSAGHDASLRFWSLEKRSCTQEITSHRVMRGEGVCSVVWSRDGRYLGSSSTQLSTYLGTYLGTSVPPYLPKASSHIR</sequence>
<dbReference type="InterPro" id="IPR015943">
    <property type="entry name" value="WD40/YVTN_repeat-like_dom_sf"/>
</dbReference>
<dbReference type="STRING" id="1408163.A0A0F4YPG5"/>
<dbReference type="PROSITE" id="PS50082">
    <property type="entry name" value="WD_REPEATS_2"/>
    <property type="match status" value="1"/>
</dbReference>
<feature type="compositionally biased region" description="Basic and acidic residues" evidence="3">
    <location>
        <begin position="307"/>
        <end position="317"/>
    </location>
</feature>
<dbReference type="Gene3D" id="1.20.5.300">
    <property type="match status" value="1"/>
</dbReference>
<dbReference type="RefSeq" id="XP_013326150.1">
    <property type="nucleotide sequence ID" value="XM_013470696.1"/>
</dbReference>
<dbReference type="InterPro" id="IPR036322">
    <property type="entry name" value="WD40_repeat_dom_sf"/>
</dbReference>
<evidence type="ECO:0000256" key="1">
    <source>
        <dbReference type="ARBA" id="ARBA00023054"/>
    </source>
</evidence>
<evidence type="ECO:0000259" key="4">
    <source>
        <dbReference type="Pfam" id="PF08232"/>
    </source>
</evidence>
<dbReference type="PANTHER" id="PTHR15653">
    <property type="entry name" value="STRIATIN"/>
    <property type="match status" value="1"/>
</dbReference>
<evidence type="ECO:0000313" key="6">
    <source>
        <dbReference type="Proteomes" id="UP000053958"/>
    </source>
</evidence>
<accession>A0A0F4YPG5</accession>
<dbReference type="InterPro" id="IPR013258">
    <property type="entry name" value="Striatin_N"/>
</dbReference>
<dbReference type="OrthoDB" id="727118at2759"/>
<feature type="compositionally biased region" description="Polar residues" evidence="3">
    <location>
        <begin position="190"/>
        <end position="200"/>
    </location>
</feature>
<dbReference type="GeneID" id="25318784"/>
<evidence type="ECO:0000313" key="5">
    <source>
        <dbReference type="EMBL" id="KKA19538.1"/>
    </source>
</evidence>
<feature type="region of interest" description="Disordered" evidence="3">
    <location>
        <begin position="266"/>
        <end position="392"/>
    </location>
</feature>
<dbReference type="Pfam" id="PF00400">
    <property type="entry name" value="WD40"/>
    <property type="match status" value="4"/>
</dbReference>
<dbReference type="SMART" id="SM00320">
    <property type="entry name" value="WD40"/>
    <property type="match status" value="6"/>
</dbReference>
<comment type="caution">
    <text evidence="5">The sequence shown here is derived from an EMBL/GenBank/DDBJ whole genome shotgun (WGS) entry which is preliminary data.</text>
</comment>
<dbReference type="Gene3D" id="2.130.10.10">
    <property type="entry name" value="YVTN repeat-like/Quinoprotein amine dehydrogenase"/>
    <property type="match status" value="2"/>
</dbReference>
<feature type="domain" description="Striatin N-terminal" evidence="4">
    <location>
        <begin position="32"/>
        <end position="180"/>
    </location>
</feature>
<reference evidence="5 6" key="1">
    <citation type="submission" date="2015-04" db="EMBL/GenBank/DDBJ databases">
        <authorList>
            <person name="Heijne W.H."/>
            <person name="Fedorova N.D."/>
            <person name="Nierman W.C."/>
            <person name="Vollebregt A.W."/>
            <person name="Zhao Z."/>
            <person name="Wu L."/>
            <person name="Kumar M."/>
            <person name="Stam H."/>
            <person name="van den Berg M.A."/>
            <person name="Pel H.J."/>
        </authorList>
    </citation>
    <scope>NUCLEOTIDE SEQUENCE [LARGE SCALE GENOMIC DNA]</scope>
    <source>
        <strain evidence="5 6">CBS 393.64</strain>
    </source>
</reference>
<dbReference type="PANTHER" id="PTHR15653:SF0">
    <property type="entry name" value="CONNECTOR OF KINASE TO AP-1, ISOFORM E"/>
    <property type="match status" value="1"/>
</dbReference>
<dbReference type="Pfam" id="PF08232">
    <property type="entry name" value="Striatin"/>
    <property type="match status" value="1"/>
</dbReference>
<feature type="repeat" description="WD" evidence="2">
    <location>
        <begin position="742"/>
        <end position="783"/>
    </location>
</feature>
<dbReference type="InterPro" id="IPR001680">
    <property type="entry name" value="WD40_rpt"/>
</dbReference>
<evidence type="ECO:0000256" key="3">
    <source>
        <dbReference type="SAM" id="MobiDB-lite"/>
    </source>
</evidence>
<feature type="region of interest" description="Disordered" evidence="3">
    <location>
        <begin position="179"/>
        <end position="200"/>
    </location>
</feature>
<protein>
    <submittedName>
        <fullName evidence="5">Cell differentiation and development protein Fsr1/Pro11</fullName>
    </submittedName>
</protein>
<dbReference type="PROSITE" id="PS50294">
    <property type="entry name" value="WD_REPEATS_REGION"/>
    <property type="match status" value="1"/>
</dbReference>
<proteinExistence type="predicted"/>
<feature type="compositionally biased region" description="Basic and acidic residues" evidence="3">
    <location>
        <begin position="273"/>
        <end position="291"/>
    </location>
</feature>
<organism evidence="5 6">
    <name type="scientific">Rasamsonia emersonii (strain ATCC 16479 / CBS 393.64 / IMI 116815)</name>
    <dbReference type="NCBI Taxonomy" id="1408163"/>
    <lineage>
        <taxon>Eukaryota</taxon>
        <taxon>Fungi</taxon>
        <taxon>Dikarya</taxon>
        <taxon>Ascomycota</taxon>
        <taxon>Pezizomycotina</taxon>
        <taxon>Eurotiomycetes</taxon>
        <taxon>Eurotiomycetidae</taxon>
        <taxon>Eurotiales</taxon>
        <taxon>Trichocomaceae</taxon>
        <taxon>Rasamsonia</taxon>
    </lineage>
</organism>
<gene>
    <name evidence="5" type="ORF">T310_6482</name>
</gene>
<dbReference type="SUPFAM" id="SSF50978">
    <property type="entry name" value="WD40 repeat-like"/>
    <property type="match status" value="1"/>
</dbReference>
<feature type="region of interest" description="Disordered" evidence="3">
    <location>
        <begin position="571"/>
        <end position="607"/>
    </location>
</feature>
<dbReference type="Proteomes" id="UP000053958">
    <property type="component" value="Unassembled WGS sequence"/>
</dbReference>
<feature type="compositionally biased region" description="Low complexity" evidence="3">
    <location>
        <begin position="585"/>
        <end position="607"/>
    </location>
</feature>
<feature type="compositionally biased region" description="Polar residues" evidence="3">
    <location>
        <begin position="329"/>
        <end position="339"/>
    </location>
</feature>
<dbReference type="AlphaFoldDB" id="A0A0F4YPG5"/>
<dbReference type="InterPro" id="IPR051488">
    <property type="entry name" value="WD_repeat_striatin"/>
</dbReference>
<evidence type="ECO:0000256" key="2">
    <source>
        <dbReference type="PROSITE-ProRule" id="PRU00221"/>
    </source>
</evidence>
<keyword evidence="1" id="KW-0175">Coiled coil</keyword>
<keyword evidence="2" id="KW-0853">WD repeat</keyword>
<dbReference type="EMBL" id="LASV01000339">
    <property type="protein sequence ID" value="KKA19538.1"/>
    <property type="molecule type" value="Genomic_DNA"/>
</dbReference>
<name>A0A0F4YPG5_RASE3</name>
<feature type="region of interest" description="Disordered" evidence="3">
    <location>
        <begin position="1"/>
        <end position="31"/>
    </location>
</feature>
<keyword evidence="6" id="KW-1185">Reference proteome</keyword>